<dbReference type="RefSeq" id="WP_043346992.1">
    <property type="nucleotide sequence ID" value="NZ_CP003811.1"/>
</dbReference>
<dbReference type="eggNOG" id="COG5465">
    <property type="taxonomic scope" value="Bacteria"/>
</dbReference>
<dbReference type="Pfam" id="PF10722">
    <property type="entry name" value="YbjN"/>
    <property type="match status" value="1"/>
</dbReference>
<name>A0A089QFP7_9HYPH</name>
<dbReference type="GeneID" id="96602336"/>
<organism evidence="1 2">
    <name type="scientific">Methylobacterium oryzae CBMB20</name>
    <dbReference type="NCBI Taxonomy" id="693986"/>
    <lineage>
        <taxon>Bacteria</taxon>
        <taxon>Pseudomonadati</taxon>
        <taxon>Pseudomonadota</taxon>
        <taxon>Alphaproteobacteria</taxon>
        <taxon>Hyphomicrobiales</taxon>
        <taxon>Methylobacteriaceae</taxon>
        <taxon>Methylobacterium</taxon>
    </lineage>
</organism>
<protein>
    <submittedName>
        <fullName evidence="1">Protein of unassigned function</fullName>
    </submittedName>
</protein>
<dbReference type="KEGG" id="mor:MOC_5634"/>
<evidence type="ECO:0000313" key="1">
    <source>
        <dbReference type="EMBL" id="AIQ93389.1"/>
    </source>
</evidence>
<dbReference type="InterPro" id="IPR019660">
    <property type="entry name" value="Put_sensory_transdc_reg_YbjN"/>
</dbReference>
<dbReference type="EMBL" id="CP003811">
    <property type="protein sequence ID" value="AIQ93389.1"/>
    <property type="molecule type" value="Genomic_DNA"/>
</dbReference>
<dbReference type="AlphaFoldDB" id="A0A089QFP7"/>
<keyword evidence="2" id="KW-1185">Reference proteome</keyword>
<reference evidence="1 2" key="1">
    <citation type="journal article" date="2014" name="PLoS ONE">
        <title>Genome Information of Methylobacterium oryzae, a Plant-Probiotic Methylotroph in the Phyllosphere.</title>
        <authorList>
            <person name="Kwak M.J."/>
            <person name="Jeong H."/>
            <person name="Madhaiyan M."/>
            <person name="Lee Y."/>
            <person name="Sa T.M."/>
            <person name="Oh T.K."/>
            <person name="Kim J.F."/>
        </authorList>
    </citation>
    <scope>NUCLEOTIDE SEQUENCE [LARGE SCALE GENOMIC DNA]</scope>
    <source>
        <strain evidence="1 2">CBMB20</strain>
    </source>
</reference>
<proteinExistence type="predicted"/>
<dbReference type="HOGENOM" id="CLU_109255_0_0_5"/>
<gene>
    <name evidence="1" type="ORF">MOC_5634</name>
</gene>
<evidence type="ECO:0000313" key="2">
    <source>
        <dbReference type="Proteomes" id="UP000029492"/>
    </source>
</evidence>
<sequence>MPLLNVDFHDPDRNEHPLDVVERLASLRDWIFDRAETDEMSVTSPGRWTDYNVAFTWIEDVEALHVACAFDLKVQERQRTEVMRLIAMINEQLWVGHFDLWTTDNVVMFRHALLLTGGAVPTHPQCATMMKTAVDACERYFQAFQFVLWAGKSAREALDAVLFETEGEA</sequence>
<accession>A0A089QFP7</accession>
<dbReference type="Proteomes" id="UP000029492">
    <property type="component" value="Chromosome"/>
</dbReference>
<dbReference type="STRING" id="693986.MOC_5634"/>
<dbReference type="CDD" id="cd17033">
    <property type="entry name" value="DR1245-like"/>
    <property type="match status" value="1"/>
</dbReference>